<name>A0AA88I041_ARTSF</name>
<feature type="compositionally biased region" description="Polar residues" evidence="1">
    <location>
        <begin position="16"/>
        <end position="34"/>
    </location>
</feature>
<reference evidence="2" key="1">
    <citation type="submission" date="2023-07" db="EMBL/GenBank/DDBJ databases">
        <title>Chromosome-level genome assembly of Artemia franciscana.</title>
        <authorList>
            <person name="Jo E."/>
        </authorList>
    </citation>
    <scope>NUCLEOTIDE SEQUENCE</scope>
    <source>
        <tissue evidence="2">Whole body</tissue>
    </source>
</reference>
<evidence type="ECO:0000313" key="3">
    <source>
        <dbReference type="Proteomes" id="UP001187531"/>
    </source>
</evidence>
<comment type="caution">
    <text evidence="2">The sequence shown here is derived from an EMBL/GenBank/DDBJ whole genome shotgun (WGS) entry which is preliminary data.</text>
</comment>
<proteinExistence type="predicted"/>
<protein>
    <submittedName>
        <fullName evidence="2">Uncharacterized protein</fullName>
    </submittedName>
</protein>
<dbReference type="EMBL" id="JAVRJZ010000010">
    <property type="protein sequence ID" value="KAK2717496.1"/>
    <property type="molecule type" value="Genomic_DNA"/>
</dbReference>
<feature type="compositionally biased region" description="Polar residues" evidence="1">
    <location>
        <begin position="372"/>
        <end position="382"/>
    </location>
</feature>
<evidence type="ECO:0000256" key="1">
    <source>
        <dbReference type="SAM" id="MobiDB-lite"/>
    </source>
</evidence>
<feature type="compositionally biased region" description="Basic and acidic residues" evidence="1">
    <location>
        <begin position="56"/>
        <end position="69"/>
    </location>
</feature>
<organism evidence="2 3">
    <name type="scientific">Artemia franciscana</name>
    <name type="common">Brine shrimp</name>
    <name type="synonym">Artemia sanfranciscana</name>
    <dbReference type="NCBI Taxonomy" id="6661"/>
    <lineage>
        <taxon>Eukaryota</taxon>
        <taxon>Metazoa</taxon>
        <taxon>Ecdysozoa</taxon>
        <taxon>Arthropoda</taxon>
        <taxon>Crustacea</taxon>
        <taxon>Branchiopoda</taxon>
        <taxon>Anostraca</taxon>
        <taxon>Artemiidae</taxon>
        <taxon>Artemia</taxon>
    </lineage>
</organism>
<sequence length="382" mass="40161">MDAGVVYPAEGMNKQRPPSVSIPTSGDVNESINRPSMVDQVEENITATKAPTLGAPDEKGRFTKTERQRPISPGSRPSDVAFSDVTTGSDLGPGIEISDLPLSTPRKRDSTSSTASIAGSSVREGDSSPQNIQKEPPVFPNKRFLLDVFPLGLDKTSLEQMDAEISREGVPTGASGYGAGTKNVSEIHDSGIGGIKPPSDASSPPPGLPTGVDPARETKENIPTGAEDVFEPRPNPAEDEEKPTINPASSFMETGGPEFFTGGLDPTSAPVQGNFKTHSTYNDIPVPYGNPSAALPPETSHTLIAPVLESLNQAGAPNAHIQHVEQVIYSADGVPGIGHVEGTIERLTTVDQTPNMPPRIQSGFVKPAEEASNGQKSSMRSE</sequence>
<feature type="region of interest" description="Disordered" evidence="1">
    <location>
        <begin position="351"/>
        <end position="382"/>
    </location>
</feature>
<dbReference type="AlphaFoldDB" id="A0AA88I041"/>
<evidence type="ECO:0000313" key="2">
    <source>
        <dbReference type="EMBL" id="KAK2717501.1"/>
    </source>
</evidence>
<accession>A0AA88I041</accession>
<gene>
    <name evidence="2" type="ORF">QYM36_006320</name>
</gene>
<dbReference type="EMBL" id="JAVRJZ010000010">
    <property type="protein sequence ID" value="KAK2717501.1"/>
    <property type="molecule type" value="Genomic_DNA"/>
</dbReference>
<feature type="region of interest" description="Disordered" evidence="1">
    <location>
        <begin position="1"/>
        <end position="138"/>
    </location>
</feature>
<feature type="compositionally biased region" description="Low complexity" evidence="1">
    <location>
        <begin position="111"/>
        <end position="121"/>
    </location>
</feature>
<keyword evidence="3" id="KW-1185">Reference proteome</keyword>
<dbReference type="Proteomes" id="UP001187531">
    <property type="component" value="Unassembled WGS sequence"/>
</dbReference>
<feature type="region of interest" description="Disordered" evidence="1">
    <location>
        <begin position="166"/>
        <end position="268"/>
    </location>
</feature>